<dbReference type="EMBL" id="JAUEPT010000150">
    <property type="protein sequence ID" value="KAK0430402.1"/>
    <property type="molecule type" value="Genomic_DNA"/>
</dbReference>
<feature type="signal peptide" evidence="1">
    <location>
        <begin position="1"/>
        <end position="17"/>
    </location>
</feature>
<evidence type="ECO:0000313" key="2">
    <source>
        <dbReference type="EMBL" id="KAK0430402.1"/>
    </source>
</evidence>
<comment type="caution">
    <text evidence="2">The sequence shown here is derived from an EMBL/GenBank/DDBJ whole genome shotgun (WGS) entry which is preliminary data.</text>
</comment>
<evidence type="ECO:0000313" key="3">
    <source>
        <dbReference type="Proteomes" id="UP001175226"/>
    </source>
</evidence>
<proteinExistence type="predicted"/>
<organism evidence="2 3">
    <name type="scientific">Armillaria borealis</name>
    <dbReference type="NCBI Taxonomy" id="47425"/>
    <lineage>
        <taxon>Eukaryota</taxon>
        <taxon>Fungi</taxon>
        <taxon>Dikarya</taxon>
        <taxon>Basidiomycota</taxon>
        <taxon>Agaricomycotina</taxon>
        <taxon>Agaricomycetes</taxon>
        <taxon>Agaricomycetidae</taxon>
        <taxon>Agaricales</taxon>
        <taxon>Marasmiineae</taxon>
        <taxon>Physalacriaceae</taxon>
        <taxon>Armillaria</taxon>
    </lineage>
</organism>
<sequence>MTAPFLLLALSTRFVSIHPFTTAFVHKCIEGTLQDREGQGIYLVIDNSSQADLPLITEHTHRWSNDWGAAVEGTTMVLGLDKVTNDPSLTPTHKIRFRSRPNLCEAFESGDEADVSHCRRRVLLRVSPATSSLTVSTAAATRIPVHLRLSLDGINASASEKRELCDKAVPMTDSNYHRCHRPIPSIGGERRSPLYRFHLSTISRGTRLGCHPGPRSDAMPSISYGERWMYACDIVAMVAEEEGEVWSHQRMFARTGTDVGPIIEGGSNRPEQRLVIDAPTLHSILAAVHRLYYMETFSTLHIRVEFFWAQPYTPGGEPWRRLWRNPTPLEANPGGNFGTTLCTWRRTLDLETTLANPTH</sequence>
<protein>
    <submittedName>
        <fullName evidence="2">Uncharacterized protein</fullName>
    </submittedName>
</protein>
<name>A0AA39ITU8_9AGAR</name>
<accession>A0AA39ITU8</accession>
<dbReference type="Proteomes" id="UP001175226">
    <property type="component" value="Unassembled WGS sequence"/>
</dbReference>
<keyword evidence="3" id="KW-1185">Reference proteome</keyword>
<dbReference type="AlphaFoldDB" id="A0AA39ITU8"/>
<keyword evidence="1" id="KW-0732">Signal</keyword>
<feature type="chain" id="PRO_5041269735" evidence="1">
    <location>
        <begin position="18"/>
        <end position="359"/>
    </location>
</feature>
<gene>
    <name evidence="2" type="ORF">EV421DRAFT_1744084</name>
</gene>
<reference evidence="2" key="1">
    <citation type="submission" date="2023-06" db="EMBL/GenBank/DDBJ databases">
        <authorList>
            <consortium name="Lawrence Berkeley National Laboratory"/>
            <person name="Ahrendt S."/>
            <person name="Sahu N."/>
            <person name="Indic B."/>
            <person name="Wong-Bajracharya J."/>
            <person name="Merenyi Z."/>
            <person name="Ke H.-M."/>
            <person name="Monk M."/>
            <person name="Kocsube S."/>
            <person name="Drula E."/>
            <person name="Lipzen A."/>
            <person name="Balint B."/>
            <person name="Henrissat B."/>
            <person name="Andreopoulos B."/>
            <person name="Martin F.M."/>
            <person name="Harder C.B."/>
            <person name="Rigling D."/>
            <person name="Ford K.L."/>
            <person name="Foster G.D."/>
            <person name="Pangilinan J."/>
            <person name="Papanicolaou A."/>
            <person name="Barry K."/>
            <person name="LaButti K."/>
            <person name="Viragh M."/>
            <person name="Koriabine M."/>
            <person name="Yan M."/>
            <person name="Riley R."/>
            <person name="Champramary S."/>
            <person name="Plett K.L."/>
            <person name="Tsai I.J."/>
            <person name="Slot J."/>
            <person name="Sipos G."/>
            <person name="Plett J."/>
            <person name="Nagy L.G."/>
            <person name="Grigoriev I.V."/>
        </authorList>
    </citation>
    <scope>NUCLEOTIDE SEQUENCE</scope>
    <source>
        <strain evidence="2">FPL87.14</strain>
    </source>
</reference>
<evidence type="ECO:0000256" key="1">
    <source>
        <dbReference type="SAM" id="SignalP"/>
    </source>
</evidence>